<dbReference type="GO" id="GO:0004020">
    <property type="term" value="F:adenylylsulfate kinase activity"/>
    <property type="evidence" value="ECO:0007669"/>
    <property type="project" value="UniProtKB-UniRule"/>
</dbReference>
<dbReference type="PANTHER" id="PTHR11055:SF1">
    <property type="entry name" value="PAPS SYNTHETASE, ISOFORM D"/>
    <property type="match status" value="1"/>
</dbReference>
<evidence type="ECO:0000256" key="8">
    <source>
        <dbReference type="ARBA" id="ARBA00022777"/>
    </source>
</evidence>
<comment type="pathway">
    <text evidence="3 13 14">Sulfur metabolism; hydrogen sulfide biosynthesis; sulfite from sulfate: step 2/3.</text>
</comment>
<dbReference type="HAMAP" id="MF_00065">
    <property type="entry name" value="Adenylyl_sulf_kinase"/>
    <property type="match status" value="1"/>
</dbReference>
<keyword evidence="7 13" id="KW-0547">Nucleotide-binding</keyword>
<protein>
    <recommendedName>
        <fullName evidence="5 13">Adenylyl-sulfate kinase</fullName>
        <ecNumber evidence="5 13">2.7.1.25</ecNumber>
    </recommendedName>
    <alternativeName>
        <fullName evidence="11 13">APS kinase</fullName>
    </alternativeName>
    <alternativeName>
        <fullName evidence="12 13">ATP adenosine-5'-phosphosulfate 3'-phosphotransferase</fullName>
    </alternativeName>
    <alternativeName>
        <fullName evidence="10 13">Adenosine-5'-phosphosulfate kinase</fullName>
    </alternativeName>
</protein>
<evidence type="ECO:0000256" key="1">
    <source>
        <dbReference type="ARBA" id="ARBA00001823"/>
    </source>
</evidence>
<evidence type="ECO:0000256" key="10">
    <source>
        <dbReference type="ARBA" id="ARBA00029724"/>
    </source>
</evidence>
<evidence type="ECO:0000256" key="14">
    <source>
        <dbReference type="RuleBase" id="RU004347"/>
    </source>
</evidence>
<dbReference type="GO" id="GO:0070814">
    <property type="term" value="P:hydrogen sulfide biosynthetic process"/>
    <property type="evidence" value="ECO:0007669"/>
    <property type="project" value="UniProtKB-UniRule"/>
</dbReference>
<proteinExistence type="inferred from homology"/>
<dbReference type="EMBL" id="CP144374">
    <property type="protein sequence ID" value="XCH49048.1"/>
    <property type="molecule type" value="Genomic_DNA"/>
</dbReference>
<organism evidence="16">
    <name type="scientific">Thermodesulfovibrio obliviosus</name>
    <dbReference type="NCBI Taxonomy" id="3118332"/>
    <lineage>
        <taxon>Bacteria</taxon>
        <taxon>Pseudomonadati</taxon>
        <taxon>Nitrospirota</taxon>
        <taxon>Thermodesulfovibrionia</taxon>
        <taxon>Thermodesulfovibrionales</taxon>
        <taxon>Thermodesulfovibrionaceae</taxon>
        <taxon>Thermodesulfovibrio</taxon>
    </lineage>
</organism>
<keyword evidence="9 13" id="KW-0067">ATP-binding</keyword>
<comment type="catalytic activity">
    <reaction evidence="1 13 14">
        <text>adenosine 5'-phosphosulfate + ATP = 3'-phosphoadenylyl sulfate + ADP + H(+)</text>
        <dbReference type="Rhea" id="RHEA:24152"/>
        <dbReference type="ChEBI" id="CHEBI:15378"/>
        <dbReference type="ChEBI" id="CHEBI:30616"/>
        <dbReference type="ChEBI" id="CHEBI:58243"/>
        <dbReference type="ChEBI" id="CHEBI:58339"/>
        <dbReference type="ChEBI" id="CHEBI:456216"/>
        <dbReference type="EC" id="2.7.1.25"/>
    </reaction>
</comment>
<dbReference type="CDD" id="cd02027">
    <property type="entry name" value="APSK"/>
    <property type="match status" value="1"/>
</dbReference>
<evidence type="ECO:0000256" key="11">
    <source>
        <dbReference type="ARBA" id="ARBA00031393"/>
    </source>
</evidence>
<feature type="active site" description="Phosphoserine intermediate" evidence="13">
    <location>
        <position position="114"/>
    </location>
</feature>
<dbReference type="GO" id="GO:0005524">
    <property type="term" value="F:ATP binding"/>
    <property type="evidence" value="ECO:0007669"/>
    <property type="project" value="UniProtKB-UniRule"/>
</dbReference>
<dbReference type="PANTHER" id="PTHR11055">
    <property type="entry name" value="BIFUNCTIONAL 3'-PHOSPHOADENOSINE 5'-PHOSPHOSULFATE SYNTHASE"/>
    <property type="match status" value="1"/>
</dbReference>
<gene>
    <name evidence="13 16" type="primary">cysC</name>
    <name evidence="16" type="ORF">V4D31_02545</name>
</gene>
<name>A0AAU8H2A8_9BACT</name>
<dbReference type="RefSeq" id="WP_353686685.1">
    <property type="nucleotide sequence ID" value="NZ_CP144374.1"/>
</dbReference>
<evidence type="ECO:0000259" key="15">
    <source>
        <dbReference type="Pfam" id="PF01583"/>
    </source>
</evidence>
<sequence length="206" mass="23688">MDSVYSRVAENNVVWHNGFVNRVDRNEAYGHKSGLIWFTGLSSSGKSTIAHAFEKRLFEEGIKCYVLDGDNIRHGLNADLGFSENDKRENLRRTVEVARLMVDAGLIVLAAFVSPFRRDRQYIRERFKNDNFLEVYVRCSVDECARRVPKGYYEKTRAGIIKGYTGVDSPYEEPENPDLILDTEKMDKESSISLLYETLMNRGWIG</sequence>
<feature type="binding site" evidence="13">
    <location>
        <begin position="40"/>
        <end position="47"/>
    </location>
    <ligand>
        <name>ATP</name>
        <dbReference type="ChEBI" id="CHEBI:30616"/>
    </ligand>
</feature>
<dbReference type="Gene3D" id="3.40.50.300">
    <property type="entry name" value="P-loop containing nucleotide triphosphate hydrolases"/>
    <property type="match status" value="1"/>
</dbReference>
<dbReference type="NCBIfam" id="NF003013">
    <property type="entry name" value="PRK03846.1"/>
    <property type="match status" value="1"/>
</dbReference>
<dbReference type="Pfam" id="PF01583">
    <property type="entry name" value="APS_kinase"/>
    <property type="match status" value="1"/>
</dbReference>
<evidence type="ECO:0000256" key="4">
    <source>
        <dbReference type="ARBA" id="ARBA00007008"/>
    </source>
</evidence>
<evidence type="ECO:0000256" key="9">
    <source>
        <dbReference type="ARBA" id="ARBA00022840"/>
    </source>
</evidence>
<dbReference type="InterPro" id="IPR059117">
    <property type="entry name" value="APS_kinase_dom"/>
</dbReference>
<accession>A0AAU8H2A8</accession>
<evidence type="ECO:0000256" key="13">
    <source>
        <dbReference type="HAMAP-Rule" id="MF_00065"/>
    </source>
</evidence>
<evidence type="ECO:0000256" key="6">
    <source>
        <dbReference type="ARBA" id="ARBA00022679"/>
    </source>
</evidence>
<evidence type="ECO:0000256" key="5">
    <source>
        <dbReference type="ARBA" id="ARBA00012121"/>
    </source>
</evidence>
<keyword evidence="6 13" id="KW-0808">Transferase</keyword>
<evidence type="ECO:0000256" key="12">
    <source>
        <dbReference type="ARBA" id="ARBA00031464"/>
    </source>
</evidence>
<reference evidence="16" key="1">
    <citation type="submission" date="2024-01" db="EMBL/GenBank/DDBJ databases">
        <title>The first autotrophic representatives of the genus Thermodesulfovibrio.</title>
        <authorList>
            <person name="Maltseva A.I."/>
            <person name="Elcheninov A.G."/>
            <person name="Kublanov I.V."/>
            <person name="Lebedinsky A.V."/>
            <person name="Frolov E.N."/>
        </authorList>
    </citation>
    <scope>NUCLEOTIDE SEQUENCE</scope>
    <source>
        <strain evidence="16">3462-1</strain>
    </source>
</reference>
<evidence type="ECO:0000256" key="7">
    <source>
        <dbReference type="ARBA" id="ARBA00022741"/>
    </source>
</evidence>
<dbReference type="GO" id="GO:0000103">
    <property type="term" value="P:sulfate assimilation"/>
    <property type="evidence" value="ECO:0007669"/>
    <property type="project" value="UniProtKB-UniRule"/>
</dbReference>
<evidence type="ECO:0000256" key="3">
    <source>
        <dbReference type="ARBA" id="ARBA00004806"/>
    </source>
</evidence>
<comment type="function">
    <text evidence="2 13 14">Catalyzes the synthesis of activated sulfate.</text>
</comment>
<feature type="domain" description="APS kinase" evidence="15">
    <location>
        <begin position="34"/>
        <end position="182"/>
    </location>
</feature>
<dbReference type="NCBIfam" id="TIGR00455">
    <property type="entry name" value="apsK"/>
    <property type="match status" value="1"/>
</dbReference>
<comment type="similarity">
    <text evidence="4 13 14">Belongs to the APS kinase family.</text>
</comment>
<dbReference type="SUPFAM" id="SSF52540">
    <property type="entry name" value="P-loop containing nucleoside triphosphate hydrolases"/>
    <property type="match status" value="1"/>
</dbReference>
<dbReference type="KEGG" id="tob:V4D31_02545"/>
<dbReference type="EC" id="2.7.1.25" evidence="5 13"/>
<evidence type="ECO:0000313" key="16">
    <source>
        <dbReference type="EMBL" id="XCH49048.1"/>
    </source>
</evidence>
<dbReference type="InterPro" id="IPR002891">
    <property type="entry name" value="APS"/>
</dbReference>
<keyword evidence="8 13" id="KW-0418">Kinase</keyword>
<evidence type="ECO:0000256" key="2">
    <source>
        <dbReference type="ARBA" id="ARBA00002632"/>
    </source>
</evidence>
<dbReference type="AlphaFoldDB" id="A0AAU8H2A8"/>
<dbReference type="InterPro" id="IPR027417">
    <property type="entry name" value="P-loop_NTPase"/>
</dbReference>
<keyword evidence="13" id="KW-0597">Phosphoprotein</keyword>